<feature type="region of interest" description="Disordered" evidence="5">
    <location>
        <begin position="145"/>
        <end position="166"/>
    </location>
</feature>
<dbReference type="PANTHER" id="PTHR42760:SF133">
    <property type="entry name" value="3-OXOACYL-[ACYL-CARRIER-PROTEIN] REDUCTASE"/>
    <property type="match status" value="1"/>
</dbReference>
<comment type="caution">
    <text evidence="6">The sequence shown here is derived from an EMBL/GenBank/DDBJ whole genome shotgun (WGS) entry which is preliminary data.</text>
</comment>
<dbReference type="STRING" id="1245748.A0A397HA98"/>
<evidence type="ECO:0000256" key="2">
    <source>
        <dbReference type="ARBA" id="ARBA00022857"/>
    </source>
</evidence>
<dbReference type="PRINTS" id="PR00080">
    <property type="entry name" value="SDRFAMILY"/>
</dbReference>
<dbReference type="Proteomes" id="UP000215289">
    <property type="component" value="Unassembled WGS sequence"/>
</dbReference>
<dbReference type="GO" id="GO:0006633">
    <property type="term" value="P:fatty acid biosynthetic process"/>
    <property type="evidence" value="ECO:0007669"/>
    <property type="project" value="TreeGrafter"/>
</dbReference>
<dbReference type="InterPro" id="IPR002347">
    <property type="entry name" value="SDR_fam"/>
</dbReference>
<evidence type="ECO:0000256" key="5">
    <source>
        <dbReference type="SAM" id="MobiDB-lite"/>
    </source>
</evidence>
<dbReference type="AlphaFoldDB" id="A0A397HA98"/>
<comment type="similarity">
    <text evidence="1 4">Belongs to the short-chain dehydrogenases/reductases (SDR) family.</text>
</comment>
<dbReference type="PRINTS" id="PR00081">
    <property type="entry name" value="GDHRDH"/>
</dbReference>
<dbReference type="Gene3D" id="3.40.50.720">
    <property type="entry name" value="NAD(P)-binding Rossmann-like Domain"/>
    <property type="match status" value="1"/>
</dbReference>
<dbReference type="InterPro" id="IPR036291">
    <property type="entry name" value="NAD(P)-bd_dom_sf"/>
</dbReference>
<evidence type="ECO:0000256" key="1">
    <source>
        <dbReference type="ARBA" id="ARBA00006484"/>
    </source>
</evidence>
<evidence type="ECO:0000313" key="7">
    <source>
        <dbReference type="Proteomes" id="UP000215289"/>
    </source>
</evidence>
<dbReference type="GO" id="GO:0044550">
    <property type="term" value="P:secondary metabolite biosynthetic process"/>
    <property type="evidence" value="ECO:0007669"/>
    <property type="project" value="UniProtKB-ARBA"/>
</dbReference>
<evidence type="ECO:0000313" key="6">
    <source>
        <dbReference type="EMBL" id="RLL96844.1"/>
    </source>
</evidence>
<dbReference type="GO" id="GO:0016616">
    <property type="term" value="F:oxidoreductase activity, acting on the CH-OH group of donors, NAD or NADP as acceptor"/>
    <property type="evidence" value="ECO:0007669"/>
    <property type="project" value="TreeGrafter"/>
</dbReference>
<keyword evidence="3" id="KW-0560">Oxidoreductase</keyword>
<dbReference type="SUPFAM" id="SSF51735">
    <property type="entry name" value="NAD(P)-binding Rossmann-fold domains"/>
    <property type="match status" value="1"/>
</dbReference>
<dbReference type="PROSITE" id="PS00061">
    <property type="entry name" value="ADH_SHORT"/>
    <property type="match status" value="1"/>
</dbReference>
<dbReference type="Pfam" id="PF13561">
    <property type="entry name" value="adh_short_C2"/>
    <property type="match status" value="1"/>
</dbReference>
<dbReference type="PANTHER" id="PTHR42760">
    <property type="entry name" value="SHORT-CHAIN DEHYDROGENASES/REDUCTASES FAMILY MEMBER"/>
    <property type="match status" value="1"/>
</dbReference>
<accession>A0A397HA98</accession>
<dbReference type="InterPro" id="IPR020904">
    <property type="entry name" value="Sc_DH/Rdtase_CS"/>
</dbReference>
<keyword evidence="7" id="KW-1185">Reference proteome</keyword>
<dbReference type="OrthoDB" id="47007at2759"/>
<dbReference type="EMBL" id="NIDN02000097">
    <property type="protein sequence ID" value="RLL96844.1"/>
    <property type="molecule type" value="Genomic_DNA"/>
</dbReference>
<organism evidence="6 7">
    <name type="scientific">Aspergillus turcosus</name>
    <dbReference type="NCBI Taxonomy" id="1245748"/>
    <lineage>
        <taxon>Eukaryota</taxon>
        <taxon>Fungi</taxon>
        <taxon>Dikarya</taxon>
        <taxon>Ascomycota</taxon>
        <taxon>Pezizomycotina</taxon>
        <taxon>Eurotiomycetes</taxon>
        <taxon>Eurotiomycetidae</taxon>
        <taxon>Eurotiales</taxon>
        <taxon>Aspergillaceae</taxon>
        <taxon>Aspergillus</taxon>
        <taxon>Aspergillus subgen. Fumigati</taxon>
    </lineage>
</organism>
<dbReference type="Pfam" id="PF00106">
    <property type="entry name" value="adh_short"/>
    <property type="match status" value="1"/>
</dbReference>
<keyword evidence="2" id="KW-0521">NADP</keyword>
<evidence type="ECO:0008006" key="8">
    <source>
        <dbReference type="Google" id="ProtNLM"/>
    </source>
</evidence>
<reference evidence="6 7" key="1">
    <citation type="submission" date="2018-08" db="EMBL/GenBank/DDBJ databases">
        <title>Draft genome sequences of two Aspergillus turcosus clinical strains isolated from bronchoalveolar lavage fluid: one azole-susceptible and the other azole-resistant.</title>
        <authorList>
            <person name="Parent-Michaud M."/>
            <person name="Dufresne P.J."/>
            <person name="Fournier E."/>
            <person name="Martineau C."/>
            <person name="Moreira S."/>
            <person name="Perkins V."/>
            <person name="De Repentigny L."/>
            <person name="Dufresne S.F."/>
        </authorList>
    </citation>
    <scope>NUCLEOTIDE SEQUENCE [LARGE SCALE GENOMIC DNA]</scope>
    <source>
        <strain evidence="6">HMR AF 1038</strain>
    </source>
</reference>
<evidence type="ECO:0000256" key="4">
    <source>
        <dbReference type="RuleBase" id="RU000363"/>
    </source>
</evidence>
<gene>
    <name evidence="6" type="ORF">CFD26_106186</name>
</gene>
<evidence type="ECO:0000256" key="3">
    <source>
        <dbReference type="ARBA" id="ARBA00023002"/>
    </source>
</evidence>
<name>A0A397HA98_9EURO</name>
<sequence length="396" mass="41960">MYQTHILRSRFRGAAASTSWSTLGPQAQPAHQAKTKLHTHFLKMAPVLSRPSSGWSWSTTRTGSGPSITSLDRLSGRTCMITGGTSGIGFAIAERFLQEGAKRIILVGRSHERLVKAASKLEAPASGNAFATVESSSDSIVGEVATKAPETDQQSQNKDMEAKSHGTLIDSSSRISLIVGDISEAGTWLRELEKAMVSSPAQSRMMVSNKSKQPVDILVNAAGISISNILAKLEPDDISRVLRTNLEGAMLASRALVRASIRSQMKTRNTSSISETPGPSKCIINISSLLAHKGGTGAVPYAASKAGILGLTRSLAVEAAHSLRGVVVRSNAIVPGYIETPMIANFSADETSRLKDSVPLRRFGTPHEVADAAVFLAQNEYANNCVLNLDGGLSAI</sequence>
<dbReference type="GO" id="GO:0048038">
    <property type="term" value="F:quinone binding"/>
    <property type="evidence" value="ECO:0007669"/>
    <property type="project" value="TreeGrafter"/>
</dbReference>
<protein>
    <recommendedName>
        <fullName evidence="8">3-oxoacyl-acyl carrier protein reductase</fullName>
    </recommendedName>
</protein>
<proteinExistence type="inferred from homology"/>